<evidence type="ECO:0000313" key="1">
    <source>
        <dbReference type="EMBL" id="MBK5071554.1"/>
    </source>
</evidence>
<evidence type="ECO:0000313" key="3">
    <source>
        <dbReference type="Proteomes" id="UP000807542"/>
    </source>
</evidence>
<protein>
    <submittedName>
        <fullName evidence="2">Uncharacterized protein</fullName>
    </submittedName>
</protein>
<accession>A0A9D7AF63</accession>
<dbReference type="EMBL" id="JADRCP010000001">
    <property type="protein sequence ID" value="MBK5174863.1"/>
    <property type="molecule type" value="Genomic_DNA"/>
</dbReference>
<organism evidence="2 3">
    <name type="scientific">Limnobaculum xujianqingii</name>
    <dbReference type="NCBI Taxonomy" id="2738837"/>
    <lineage>
        <taxon>Bacteria</taxon>
        <taxon>Pseudomonadati</taxon>
        <taxon>Pseudomonadota</taxon>
        <taxon>Gammaproteobacteria</taxon>
        <taxon>Enterobacterales</taxon>
        <taxon>Budviciaceae</taxon>
        <taxon>Limnobaculum</taxon>
    </lineage>
</organism>
<evidence type="ECO:0000313" key="2">
    <source>
        <dbReference type="EMBL" id="MBK5174863.1"/>
    </source>
</evidence>
<dbReference type="Proteomes" id="UP000807542">
    <property type="component" value="Unassembled WGS sequence"/>
</dbReference>
<dbReference type="EMBL" id="JADRCQ010000001">
    <property type="protein sequence ID" value="MBK5071554.1"/>
    <property type="molecule type" value="Genomic_DNA"/>
</dbReference>
<dbReference type="RefSeq" id="WP_228396900.1">
    <property type="nucleotide sequence ID" value="NZ_JADRCP010000001.1"/>
</dbReference>
<comment type="caution">
    <text evidence="2">The sequence shown here is derived from an EMBL/GenBank/DDBJ whole genome shotgun (WGS) entry which is preliminary data.</text>
</comment>
<dbReference type="Proteomes" id="UP001296969">
    <property type="component" value="Unassembled WGS sequence"/>
</dbReference>
<dbReference type="AlphaFoldDB" id="A0A9D7AF63"/>
<reference evidence="2 4" key="1">
    <citation type="submission" date="2020-11" db="EMBL/GenBank/DDBJ databases">
        <title>Insectihabitans protaetiae gen. nov. sp. nov. and Insectihabitans allomyrinae sp. nov., isolated from larvae of Protaetia brevitarsis seulensis and Allomyrina dichotoma, respectively.</title>
        <authorList>
            <person name="Lee S.D."/>
            <person name="Byeon Y.-S."/>
            <person name="Kim S.-M."/>
            <person name="Yang H.L."/>
            <person name="Kim I.S."/>
        </authorList>
    </citation>
    <scope>NUCLEOTIDE SEQUENCE</scope>
    <source>
        <strain evidence="2">CWB-B4</strain>
        <strain evidence="1 4">CWB-B43</strain>
    </source>
</reference>
<name>A0A9D7AF63_9GAMM</name>
<evidence type="ECO:0000313" key="4">
    <source>
        <dbReference type="Proteomes" id="UP001296969"/>
    </source>
</evidence>
<sequence length="421" mass="49145">MYKFEKSVKYCRSLTKMISDIEIKFIERYQDKQSYKINKKKLRVVINYILANCFNLYLNGESKGIISLNNKSYDSHIGNGKKTKSAVSFRYFSKVKDLLIDEGYIEIQCGEFVPNEYCESYIKLTKYIKDNFKDTAGTSRPEFTDNSIILRKNGKDKEFRSNKYVKNILNNIRNLNILFESNTIKYPKKGVNYALRFNRIYNDSFEYGGRFYEQHSQVQSLRSCERLKLLINENKVTEVDFCSLHMALLYDLAEENMLNGFDPYKIDPCQLGLVDNLQTKKQLRSLAKLAILIVINSGKNSKPAITLKRKLEEDKNKNLSEQRYSLIPKDINLTSVIKEIKKRNPKVKKFFNSGIGLALQRKDSDIANQVMQYFVSRGIVIIPIHDSFIVEKQYENELIEVMKNSYKEVMGNNLNCRVEVK</sequence>
<gene>
    <name evidence="2" type="ORF">I2492_00805</name>
    <name evidence="1" type="ORF">I2493_00805</name>
</gene>
<keyword evidence="4" id="KW-1185">Reference proteome</keyword>
<proteinExistence type="predicted"/>